<keyword evidence="5" id="KW-1185">Reference proteome</keyword>
<dbReference type="GO" id="GO:0003677">
    <property type="term" value="F:DNA binding"/>
    <property type="evidence" value="ECO:0007669"/>
    <property type="project" value="InterPro"/>
</dbReference>
<proteinExistence type="predicted"/>
<dbReference type="GO" id="GO:0006310">
    <property type="term" value="P:DNA recombination"/>
    <property type="evidence" value="ECO:0007669"/>
    <property type="project" value="UniProtKB-KW"/>
</dbReference>
<dbReference type="AlphaFoldDB" id="A0A086XQL7"/>
<feature type="non-terminal residue" evidence="4">
    <location>
        <position position="1"/>
    </location>
</feature>
<dbReference type="CDD" id="cd00796">
    <property type="entry name" value="INT_Rci_Hp1_C"/>
    <property type="match status" value="1"/>
</dbReference>
<dbReference type="RefSeq" id="WP_036640185.1">
    <property type="nucleotide sequence ID" value="NZ_JFZB01000054.1"/>
</dbReference>
<keyword evidence="2" id="KW-0233">DNA recombination</keyword>
<reference evidence="4 5" key="1">
    <citation type="submission" date="2014-03" db="EMBL/GenBank/DDBJ databases">
        <title>Genome of Paenirhodobacter enshiensis DW2-9.</title>
        <authorList>
            <person name="Wang D."/>
            <person name="Wang G."/>
        </authorList>
    </citation>
    <scope>NUCLEOTIDE SEQUENCE [LARGE SCALE GENOMIC DNA]</scope>
    <source>
        <strain evidence="4 5">DW2-9</strain>
    </source>
</reference>
<dbReference type="OrthoDB" id="6388170at2"/>
<organism evidence="4 5">
    <name type="scientific">Paenirhodobacter enshiensis</name>
    <dbReference type="NCBI Taxonomy" id="1105367"/>
    <lineage>
        <taxon>Bacteria</taxon>
        <taxon>Pseudomonadati</taxon>
        <taxon>Pseudomonadota</taxon>
        <taxon>Alphaproteobacteria</taxon>
        <taxon>Rhodobacterales</taxon>
        <taxon>Rhodobacter group</taxon>
        <taxon>Paenirhodobacter</taxon>
    </lineage>
</organism>
<dbReference type="InterPro" id="IPR050090">
    <property type="entry name" value="Tyrosine_recombinase_XerCD"/>
</dbReference>
<accession>A0A086XQL7</accession>
<dbReference type="GO" id="GO:0015074">
    <property type="term" value="P:DNA integration"/>
    <property type="evidence" value="ECO:0007669"/>
    <property type="project" value="UniProtKB-KW"/>
</dbReference>
<dbReference type="Pfam" id="PF00589">
    <property type="entry name" value="Phage_integrase"/>
    <property type="match status" value="1"/>
</dbReference>
<evidence type="ECO:0000259" key="3">
    <source>
        <dbReference type="PROSITE" id="PS51898"/>
    </source>
</evidence>
<comment type="caution">
    <text evidence="4">The sequence shown here is derived from an EMBL/GenBank/DDBJ whole genome shotgun (WGS) entry which is preliminary data.</text>
</comment>
<feature type="domain" description="Tyr recombinase" evidence="3">
    <location>
        <begin position="1"/>
        <end position="130"/>
    </location>
</feature>
<dbReference type="SUPFAM" id="SSF56349">
    <property type="entry name" value="DNA breaking-rejoining enzymes"/>
    <property type="match status" value="1"/>
</dbReference>
<evidence type="ECO:0000313" key="4">
    <source>
        <dbReference type="EMBL" id="KFI24317.1"/>
    </source>
</evidence>
<sequence length="130" mass="14757">ETAMRAGEIAGLVWDRVDLAKRVARLDHTKNGRPRDVPLSREAVRLLEALPHADPVFGLESRQLDALWRKLRDRAGVAGLTFHDSRHAAITRLSKKLDVLALARMVGHTDLRQLQTYYNETAEELARRLD</sequence>
<dbReference type="Gene3D" id="1.10.443.10">
    <property type="entry name" value="Intergrase catalytic core"/>
    <property type="match status" value="1"/>
</dbReference>
<dbReference type="PROSITE" id="PS51898">
    <property type="entry name" value="TYR_RECOMBINASE"/>
    <property type="match status" value="1"/>
</dbReference>
<dbReference type="InterPro" id="IPR002104">
    <property type="entry name" value="Integrase_catalytic"/>
</dbReference>
<dbReference type="eggNOG" id="COG0582">
    <property type="taxonomic scope" value="Bacteria"/>
</dbReference>
<dbReference type="PANTHER" id="PTHR30349">
    <property type="entry name" value="PHAGE INTEGRASE-RELATED"/>
    <property type="match status" value="1"/>
</dbReference>
<dbReference type="EMBL" id="JFZB01000054">
    <property type="protein sequence ID" value="KFI24317.1"/>
    <property type="molecule type" value="Genomic_DNA"/>
</dbReference>
<dbReference type="InterPro" id="IPR011010">
    <property type="entry name" value="DNA_brk_join_enz"/>
</dbReference>
<evidence type="ECO:0000256" key="1">
    <source>
        <dbReference type="ARBA" id="ARBA00022908"/>
    </source>
</evidence>
<protein>
    <recommendedName>
        <fullName evidence="3">Tyr recombinase domain-containing protein</fullName>
    </recommendedName>
</protein>
<dbReference type="InterPro" id="IPR013762">
    <property type="entry name" value="Integrase-like_cat_sf"/>
</dbReference>
<dbReference type="PANTHER" id="PTHR30349:SF94">
    <property type="entry name" value="INTEGRASE_RECOMBINASE HI_1414-RELATED"/>
    <property type="match status" value="1"/>
</dbReference>
<keyword evidence="1" id="KW-0229">DNA integration</keyword>
<dbReference type="Proteomes" id="UP000028824">
    <property type="component" value="Unassembled WGS sequence"/>
</dbReference>
<evidence type="ECO:0000313" key="5">
    <source>
        <dbReference type="Proteomes" id="UP000028824"/>
    </source>
</evidence>
<name>A0A086XQL7_9RHOB</name>
<gene>
    <name evidence="4" type="ORF">CG50_10715</name>
</gene>
<evidence type="ECO:0000256" key="2">
    <source>
        <dbReference type="ARBA" id="ARBA00023172"/>
    </source>
</evidence>